<evidence type="ECO:0000313" key="2">
    <source>
        <dbReference type="EMBL" id="GBP84006.1"/>
    </source>
</evidence>
<organism evidence="2 3">
    <name type="scientific">Eumeta variegata</name>
    <name type="common">Bagworm moth</name>
    <name type="synonym">Eumeta japonica</name>
    <dbReference type="NCBI Taxonomy" id="151549"/>
    <lineage>
        <taxon>Eukaryota</taxon>
        <taxon>Metazoa</taxon>
        <taxon>Ecdysozoa</taxon>
        <taxon>Arthropoda</taxon>
        <taxon>Hexapoda</taxon>
        <taxon>Insecta</taxon>
        <taxon>Pterygota</taxon>
        <taxon>Neoptera</taxon>
        <taxon>Endopterygota</taxon>
        <taxon>Lepidoptera</taxon>
        <taxon>Glossata</taxon>
        <taxon>Ditrysia</taxon>
        <taxon>Tineoidea</taxon>
        <taxon>Psychidae</taxon>
        <taxon>Oiketicinae</taxon>
        <taxon>Eumeta</taxon>
    </lineage>
</organism>
<dbReference type="AlphaFoldDB" id="A0A4C1Z5Y0"/>
<reference evidence="2 3" key="1">
    <citation type="journal article" date="2019" name="Commun. Biol.">
        <title>The bagworm genome reveals a unique fibroin gene that provides high tensile strength.</title>
        <authorList>
            <person name="Kono N."/>
            <person name="Nakamura H."/>
            <person name="Ohtoshi R."/>
            <person name="Tomita M."/>
            <person name="Numata K."/>
            <person name="Arakawa K."/>
        </authorList>
    </citation>
    <scope>NUCLEOTIDE SEQUENCE [LARGE SCALE GENOMIC DNA]</scope>
</reference>
<comment type="caution">
    <text evidence="2">The sequence shown here is derived from an EMBL/GenBank/DDBJ whole genome shotgun (WGS) entry which is preliminary data.</text>
</comment>
<feature type="compositionally biased region" description="Low complexity" evidence="1">
    <location>
        <begin position="50"/>
        <end position="59"/>
    </location>
</feature>
<proteinExistence type="predicted"/>
<protein>
    <submittedName>
        <fullName evidence="2">Uncharacterized protein</fullName>
    </submittedName>
</protein>
<feature type="region of interest" description="Disordered" evidence="1">
    <location>
        <begin position="35"/>
        <end position="65"/>
    </location>
</feature>
<accession>A0A4C1Z5Y0</accession>
<sequence length="119" mass="13508">MPREKCPLRNAPTRVVARADLLSARRARLARAPRGMWTGRLDGTTPDHVSAPARPPSRCARPRVTDRADPLQSMRLMSLPMSDFLNLLLRYIYVSGVFIDLFSVQNPKLNLGLRRTERI</sequence>
<keyword evidence="3" id="KW-1185">Reference proteome</keyword>
<dbReference type="Proteomes" id="UP000299102">
    <property type="component" value="Unassembled WGS sequence"/>
</dbReference>
<evidence type="ECO:0000256" key="1">
    <source>
        <dbReference type="SAM" id="MobiDB-lite"/>
    </source>
</evidence>
<gene>
    <name evidence="2" type="ORF">EVAR_15743_1</name>
</gene>
<dbReference type="EMBL" id="BGZK01001654">
    <property type="protein sequence ID" value="GBP84006.1"/>
    <property type="molecule type" value="Genomic_DNA"/>
</dbReference>
<name>A0A4C1Z5Y0_EUMVA</name>
<evidence type="ECO:0000313" key="3">
    <source>
        <dbReference type="Proteomes" id="UP000299102"/>
    </source>
</evidence>